<keyword evidence="1" id="KW-0472">Membrane</keyword>
<sequence>MAVAGLIAKVLPGALLSFAQRLRFPHLFLLMLALFGLDLLVPDFIPFLDEILLGLATLLFAAWKQRNIRP</sequence>
<feature type="transmembrane region" description="Helical" evidence="1">
    <location>
        <begin position="45"/>
        <end position="63"/>
    </location>
</feature>
<gene>
    <name evidence="2" type="ORF">ABXR19_10760</name>
</gene>
<keyword evidence="1" id="KW-0812">Transmembrane</keyword>
<name>A0ABV2TL79_9RHOO</name>
<keyword evidence="1" id="KW-1133">Transmembrane helix</keyword>
<proteinExistence type="predicted"/>
<protein>
    <submittedName>
        <fullName evidence="2">DUF6116 family protein</fullName>
    </submittedName>
</protein>
<reference evidence="2 3" key="1">
    <citation type="submission" date="2024-07" db="EMBL/GenBank/DDBJ databases">
        <title>Uliginosibacterium flavum JJ3220;KACC:17644.</title>
        <authorList>
            <person name="Kim M.K."/>
        </authorList>
    </citation>
    <scope>NUCLEOTIDE SEQUENCE [LARGE SCALE GENOMIC DNA]</scope>
    <source>
        <strain evidence="2 3">KACC:17644</strain>
    </source>
</reference>
<dbReference type="EMBL" id="JBEWZI010000010">
    <property type="protein sequence ID" value="MET7014669.1"/>
    <property type="molecule type" value="Genomic_DNA"/>
</dbReference>
<evidence type="ECO:0000313" key="2">
    <source>
        <dbReference type="EMBL" id="MET7014669.1"/>
    </source>
</evidence>
<evidence type="ECO:0000313" key="3">
    <source>
        <dbReference type="Proteomes" id="UP001549691"/>
    </source>
</evidence>
<keyword evidence="3" id="KW-1185">Reference proteome</keyword>
<dbReference type="Pfam" id="PF19611">
    <property type="entry name" value="DUF6116"/>
    <property type="match status" value="1"/>
</dbReference>
<organism evidence="2 3">
    <name type="scientific">Uliginosibacterium flavum</name>
    <dbReference type="NCBI Taxonomy" id="1396831"/>
    <lineage>
        <taxon>Bacteria</taxon>
        <taxon>Pseudomonadati</taxon>
        <taxon>Pseudomonadota</taxon>
        <taxon>Betaproteobacteria</taxon>
        <taxon>Rhodocyclales</taxon>
        <taxon>Zoogloeaceae</taxon>
        <taxon>Uliginosibacterium</taxon>
    </lineage>
</organism>
<dbReference type="InterPro" id="IPR046119">
    <property type="entry name" value="DUF6116"/>
</dbReference>
<comment type="caution">
    <text evidence="2">The sequence shown here is derived from an EMBL/GenBank/DDBJ whole genome shotgun (WGS) entry which is preliminary data.</text>
</comment>
<evidence type="ECO:0000256" key="1">
    <source>
        <dbReference type="SAM" id="Phobius"/>
    </source>
</evidence>
<dbReference type="Proteomes" id="UP001549691">
    <property type="component" value="Unassembled WGS sequence"/>
</dbReference>
<accession>A0ABV2TL79</accession>